<organism evidence="3 4">
    <name type="scientific">Candidatus Pantoea floridensis</name>
    <dbReference type="NCBI Taxonomy" id="1938870"/>
    <lineage>
        <taxon>Bacteria</taxon>
        <taxon>Pseudomonadati</taxon>
        <taxon>Pseudomonadota</taxon>
        <taxon>Gammaproteobacteria</taxon>
        <taxon>Enterobacterales</taxon>
        <taxon>Erwiniaceae</taxon>
        <taxon>Pantoea</taxon>
    </lineage>
</organism>
<sequence>MSGHSALQGLISSCTLLAMKGVVPSLLDFQQQLQQQIILYCQHLSDEAYPHEEIIAIQRLLCRVVDSLAMSSFSTQGISWANYQLGHHFFGYQHDELFNPAHSDLLFNSVHQEIKNTTLIMFALSPLSLPVKERIEKKVTVTESDVIETADDESEPLAIQVEAQGPTIRWMSLMCQFAIAGFLLGIFWYGCRMFQSGGL</sequence>
<dbReference type="AlphaFoldDB" id="A0A286BQB1"/>
<feature type="transmembrane region" description="Helical" evidence="1">
    <location>
        <begin position="170"/>
        <end position="191"/>
    </location>
</feature>
<evidence type="ECO:0000259" key="2">
    <source>
        <dbReference type="Pfam" id="PF09850"/>
    </source>
</evidence>
<evidence type="ECO:0000313" key="4">
    <source>
        <dbReference type="Proteomes" id="UP000219271"/>
    </source>
</evidence>
<evidence type="ECO:0000313" key="3">
    <source>
        <dbReference type="EMBL" id="SOD36344.1"/>
    </source>
</evidence>
<keyword evidence="1" id="KW-0812">Transmembrane</keyword>
<gene>
    <name evidence="3" type="ORF">SAMN06273570_0741</name>
</gene>
<keyword evidence="1" id="KW-0472">Membrane</keyword>
<accession>A0A286BQB1</accession>
<protein>
    <submittedName>
        <fullName evidence="3">Type VI secretion system protein DotU</fullName>
    </submittedName>
</protein>
<dbReference type="Gene3D" id="1.25.40.590">
    <property type="entry name" value="Type IV / VI secretion system, DotU"/>
    <property type="match status" value="1"/>
</dbReference>
<feature type="domain" description="Type IV / VI secretion system DotU" evidence="2">
    <location>
        <begin position="6"/>
        <end position="91"/>
    </location>
</feature>
<dbReference type="Proteomes" id="UP000219271">
    <property type="component" value="Unassembled WGS sequence"/>
</dbReference>
<name>A0A286BQB1_9GAMM</name>
<reference evidence="4" key="1">
    <citation type="submission" date="2017-09" db="EMBL/GenBank/DDBJ databases">
        <authorList>
            <person name="Varghese N."/>
            <person name="Submissions S."/>
        </authorList>
    </citation>
    <scope>NUCLEOTIDE SEQUENCE [LARGE SCALE GENOMIC DNA]</scope>
    <source>
        <strain evidence="4">JKS000234</strain>
    </source>
</reference>
<dbReference type="Pfam" id="PF09850">
    <property type="entry name" value="DotU"/>
    <property type="match status" value="1"/>
</dbReference>
<evidence type="ECO:0000256" key="1">
    <source>
        <dbReference type="SAM" id="Phobius"/>
    </source>
</evidence>
<dbReference type="EMBL" id="OCMY01000001">
    <property type="protein sequence ID" value="SOD36344.1"/>
    <property type="molecule type" value="Genomic_DNA"/>
</dbReference>
<keyword evidence="1" id="KW-1133">Transmembrane helix</keyword>
<proteinExistence type="predicted"/>
<keyword evidence="4" id="KW-1185">Reference proteome</keyword>
<dbReference type="InterPro" id="IPR017732">
    <property type="entry name" value="T4/T6SS_DotU"/>
</dbReference>
<dbReference type="InterPro" id="IPR038522">
    <property type="entry name" value="T4/T6SS_DotU_sf"/>
</dbReference>